<sequence length="171" mass="18625">MSYNCCSGIFSSCSLGGCFHYPVPSCVSSSPMNLVYSTDFCSPSTCQLGSSHYRGCQEKCCEPSSCQKSQVVSIPCQTSCFCPRTSRLCSPCLMTYTGSLGFGSRTKCSLGYGCRSCYSLSCGSSRFSPLSYGVCDFPSLVYGSRFCYSNYFPSMSYQSSCYRPTCRSGLY</sequence>
<evidence type="ECO:0000313" key="2">
    <source>
        <dbReference type="RefSeq" id="XP_042637270.1"/>
    </source>
</evidence>
<accession>A0AC54Z357</accession>
<proteinExistence type="predicted"/>
<name>A0AC54Z357_ORYAF</name>
<evidence type="ECO:0000313" key="1">
    <source>
        <dbReference type="Proteomes" id="UP000694850"/>
    </source>
</evidence>
<organism evidence="1 2">
    <name type="scientific">Orycteropus afer afer</name>
    <dbReference type="NCBI Taxonomy" id="1230840"/>
    <lineage>
        <taxon>Eukaryota</taxon>
        <taxon>Metazoa</taxon>
        <taxon>Chordata</taxon>
        <taxon>Craniata</taxon>
        <taxon>Vertebrata</taxon>
        <taxon>Euteleostomi</taxon>
        <taxon>Mammalia</taxon>
        <taxon>Eutheria</taxon>
        <taxon>Afrotheria</taxon>
        <taxon>Tubulidentata</taxon>
        <taxon>Orycteropodidae</taxon>
        <taxon>Orycteropus</taxon>
    </lineage>
</organism>
<gene>
    <name evidence="2" type="primary">LOC122150227</name>
</gene>
<reference evidence="2" key="1">
    <citation type="submission" date="2025-08" db="UniProtKB">
        <authorList>
            <consortium name="RefSeq"/>
        </authorList>
    </citation>
    <scope>IDENTIFICATION</scope>
</reference>
<dbReference type="RefSeq" id="XP_042637270.1">
    <property type="nucleotide sequence ID" value="XM_042781336.1"/>
</dbReference>
<protein>
    <submittedName>
        <fullName evidence="2">Keratin-associated protein 13-1-like</fullName>
    </submittedName>
</protein>
<keyword evidence="1" id="KW-1185">Reference proteome</keyword>
<dbReference type="Proteomes" id="UP000694850">
    <property type="component" value="Unplaced"/>
</dbReference>